<accession>A0A917W1K9</accession>
<dbReference type="InterPro" id="IPR010985">
    <property type="entry name" value="Ribbon_hlx_hlx"/>
</dbReference>
<sequence>MATVGTLYIRDVPDEVTALLKKRAAAQGLSLSAYVGAELTKLASRPTNAEVVDRLRAKDRSGGPTTDEIVAEIRALRGE</sequence>
<evidence type="ECO:0000259" key="1">
    <source>
        <dbReference type="Pfam" id="PF22513"/>
    </source>
</evidence>
<proteinExistence type="predicted"/>
<keyword evidence="3" id="KW-1185">Reference proteome</keyword>
<name>A0A917W1K9_9ACTN</name>
<gene>
    <name evidence="2" type="ORF">GCM10011575_14000</name>
</gene>
<dbReference type="RefSeq" id="WP_229669808.1">
    <property type="nucleotide sequence ID" value="NZ_BMMZ01000003.1"/>
</dbReference>
<dbReference type="InterPro" id="IPR053853">
    <property type="entry name" value="FitA-like_RHH"/>
</dbReference>
<feature type="domain" description="Antitoxin FitA-like ribbon-helix-helix" evidence="1">
    <location>
        <begin position="6"/>
        <end position="40"/>
    </location>
</feature>
<evidence type="ECO:0000313" key="2">
    <source>
        <dbReference type="EMBL" id="GGL56775.1"/>
    </source>
</evidence>
<organism evidence="2 3">
    <name type="scientific">Microlunatus endophyticus</name>
    <dbReference type="NCBI Taxonomy" id="1716077"/>
    <lineage>
        <taxon>Bacteria</taxon>
        <taxon>Bacillati</taxon>
        <taxon>Actinomycetota</taxon>
        <taxon>Actinomycetes</taxon>
        <taxon>Propionibacteriales</taxon>
        <taxon>Propionibacteriaceae</taxon>
        <taxon>Microlunatus</taxon>
    </lineage>
</organism>
<reference evidence="2" key="2">
    <citation type="submission" date="2020-09" db="EMBL/GenBank/DDBJ databases">
        <authorList>
            <person name="Sun Q."/>
            <person name="Zhou Y."/>
        </authorList>
    </citation>
    <scope>NUCLEOTIDE SEQUENCE</scope>
    <source>
        <strain evidence="2">CGMCC 4.7306</strain>
    </source>
</reference>
<evidence type="ECO:0000313" key="3">
    <source>
        <dbReference type="Proteomes" id="UP000613840"/>
    </source>
</evidence>
<comment type="caution">
    <text evidence="2">The sequence shown here is derived from an EMBL/GenBank/DDBJ whole genome shotgun (WGS) entry which is preliminary data.</text>
</comment>
<protein>
    <recommendedName>
        <fullName evidence="1">Antitoxin FitA-like ribbon-helix-helix domain-containing protein</fullName>
    </recommendedName>
</protein>
<dbReference type="Pfam" id="PF22513">
    <property type="entry name" value="FitA-like_RHH"/>
    <property type="match status" value="1"/>
</dbReference>
<dbReference type="AlphaFoldDB" id="A0A917W1K9"/>
<dbReference type="EMBL" id="BMMZ01000003">
    <property type="protein sequence ID" value="GGL56775.1"/>
    <property type="molecule type" value="Genomic_DNA"/>
</dbReference>
<reference evidence="2" key="1">
    <citation type="journal article" date="2014" name="Int. J. Syst. Evol. Microbiol.">
        <title>Complete genome sequence of Corynebacterium casei LMG S-19264T (=DSM 44701T), isolated from a smear-ripened cheese.</title>
        <authorList>
            <consortium name="US DOE Joint Genome Institute (JGI-PGF)"/>
            <person name="Walter F."/>
            <person name="Albersmeier A."/>
            <person name="Kalinowski J."/>
            <person name="Ruckert C."/>
        </authorList>
    </citation>
    <scope>NUCLEOTIDE SEQUENCE</scope>
    <source>
        <strain evidence="2">CGMCC 4.7306</strain>
    </source>
</reference>
<dbReference type="GO" id="GO:0006355">
    <property type="term" value="P:regulation of DNA-templated transcription"/>
    <property type="evidence" value="ECO:0007669"/>
    <property type="project" value="InterPro"/>
</dbReference>
<dbReference type="Proteomes" id="UP000613840">
    <property type="component" value="Unassembled WGS sequence"/>
</dbReference>
<dbReference type="SUPFAM" id="SSF47598">
    <property type="entry name" value="Ribbon-helix-helix"/>
    <property type="match status" value="1"/>
</dbReference>